<keyword evidence="3 8" id="KW-0812">Transmembrane</keyword>
<evidence type="ECO:0000256" key="5">
    <source>
        <dbReference type="ARBA" id="ARBA00023065"/>
    </source>
</evidence>
<dbReference type="SUPFAM" id="SSF81340">
    <property type="entry name" value="Clc chloride channel"/>
    <property type="match status" value="1"/>
</dbReference>
<proteinExistence type="predicted"/>
<evidence type="ECO:0000256" key="8">
    <source>
        <dbReference type="SAM" id="Phobius"/>
    </source>
</evidence>
<evidence type="ECO:0000256" key="1">
    <source>
        <dbReference type="ARBA" id="ARBA00004141"/>
    </source>
</evidence>
<keyword evidence="10" id="KW-1185">Reference proteome</keyword>
<dbReference type="InterPro" id="IPR001807">
    <property type="entry name" value="ClC"/>
</dbReference>
<keyword evidence="7" id="KW-0868">Chloride</keyword>
<evidence type="ECO:0000313" key="10">
    <source>
        <dbReference type="Proteomes" id="UP001164726"/>
    </source>
</evidence>
<gene>
    <name evidence="9" type="ORF">OE105_03465</name>
</gene>
<feature type="transmembrane region" description="Helical" evidence="8">
    <location>
        <begin position="229"/>
        <end position="251"/>
    </location>
</feature>
<dbReference type="GO" id="GO:0005247">
    <property type="term" value="F:voltage-gated chloride channel activity"/>
    <property type="evidence" value="ECO:0007669"/>
    <property type="project" value="TreeGrafter"/>
</dbReference>
<reference evidence="9" key="1">
    <citation type="submission" date="2022-09" db="EMBL/GenBank/DDBJ databases">
        <title>Complete Genomes of Fervidibacillus albus and Fervidibacillus halotolerans isolated from tidal flat sediments.</title>
        <authorList>
            <person name="Kwon K.K."/>
            <person name="Yang S.-H."/>
            <person name="Park M.J."/>
            <person name="Oh H.-M."/>
        </authorList>
    </citation>
    <scope>NUCLEOTIDE SEQUENCE</scope>
    <source>
        <strain evidence="9">MEBiC13594</strain>
    </source>
</reference>
<evidence type="ECO:0000256" key="4">
    <source>
        <dbReference type="ARBA" id="ARBA00022989"/>
    </source>
</evidence>
<sequence>MNEKVLKWHLPVKPIGYVIRGGIVGIFAGLIVSLFRLSIEKAIQLVKQFFQYTHDKSILFIYAVIFVFIIMFILGHLTKRKPNIKGSGIPQVEGQIRWVIDLKRRSVLFGKFFGGILSIGSGSFLGREGPSIQLGAAIGQGVNEYLRGDKTEEKIMITSGASAGLSAAFNAPVAGLLFGLEEVHHHFSSVLLITCFSASITANFVSLNIFGMTPVLYLGELSIFPLKEYLWLIALGMILGIFGYIYQLILFKVSDWYRFIP</sequence>
<keyword evidence="2" id="KW-0813">Transport</keyword>
<feature type="transmembrane region" description="Helical" evidence="8">
    <location>
        <begin position="59"/>
        <end position="77"/>
    </location>
</feature>
<dbReference type="PANTHER" id="PTHR45711">
    <property type="entry name" value="CHLORIDE CHANNEL PROTEIN"/>
    <property type="match status" value="1"/>
</dbReference>
<evidence type="ECO:0000256" key="3">
    <source>
        <dbReference type="ARBA" id="ARBA00022692"/>
    </source>
</evidence>
<feature type="transmembrane region" description="Helical" evidence="8">
    <location>
        <begin position="21"/>
        <end position="39"/>
    </location>
</feature>
<name>A0A9E8RZJ2_9BACI</name>
<dbReference type="KEGG" id="fhl:OE105_03465"/>
<dbReference type="GO" id="GO:0005886">
    <property type="term" value="C:plasma membrane"/>
    <property type="evidence" value="ECO:0007669"/>
    <property type="project" value="TreeGrafter"/>
</dbReference>
<organism evidence="9 10">
    <name type="scientific">Fervidibacillus halotolerans</name>
    <dbReference type="NCBI Taxonomy" id="2980027"/>
    <lineage>
        <taxon>Bacteria</taxon>
        <taxon>Bacillati</taxon>
        <taxon>Bacillota</taxon>
        <taxon>Bacilli</taxon>
        <taxon>Bacillales</taxon>
        <taxon>Bacillaceae</taxon>
        <taxon>Fervidibacillus</taxon>
    </lineage>
</organism>
<evidence type="ECO:0000313" key="9">
    <source>
        <dbReference type="EMBL" id="WAA13199.1"/>
    </source>
</evidence>
<dbReference type="RefSeq" id="WP_275421346.1">
    <property type="nucleotide sequence ID" value="NZ_CP106877.1"/>
</dbReference>
<dbReference type="Proteomes" id="UP001164726">
    <property type="component" value="Chromosome"/>
</dbReference>
<dbReference type="EMBL" id="CP106877">
    <property type="protein sequence ID" value="WAA13199.1"/>
    <property type="molecule type" value="Genomic_DNA"/>
</dbReference>
<protein>
    <submittedName>
        <fullName evidence="9">Chloride channel protein</fullName>
    </submittedName>
</protein>
<keyword evidence="4 8" id="KW-1133">Transmembrane helix</keyword>
<dbReference type="AlphaFoldDB" id="A0A9E8RZJ2"/>
<keyword evidence="5" id="KW-0406">Ion transport</keyword>
<dbReference type="PRINTS" id="PR00762">
    <property type="entry name" value="CLCHANNEL"/>
</dbReference>
<dbReference type="Gene3D" id="1.10.3080.10">
    <property type="entry name" value="Clc chloride channel"/>
    <property type="match status" value="1"/>
</dbReference>
<accession>A0A9E8RZJ2</accession>
<keyword evidence="6 8" id="KW-0472">Membrane</keyword>
<evidence type="ECO:0000256" key="2">
    <source>
        <dbReference type="ARBA" id="ARBA00022448"/>
    </source>
</evidence>
<evidence type="ECO:0000256" key="7">
    <source>
        <dbReference type="ARBA" id="ARBA00023214"/>
    </source>
</evidence>
<evidence type="ECO:0000256" key="6">
    <source>
        <dbReference type="ARBA" id="ARBA00023136"/>
    </source>
</evidence>
<comment type="subcellular location">
    <subcellularLocation>
        <location evidence="1">Membrane</location>
        <topology evidence="1">Multi-pass membrane protein</topology>
    </subcellularLocation>
</comment>
<feature type="transmembrane region" description="Helical" evidence="8">
    <location>
        <begin position="190"/>
        <end position="217"/>
    </location>
</feature>
<dbReference type="Pfam" id="PF00654">
    <property type="entry name" value="Voltage_CLC"/>
    <property type="match status" value="1"/>
</dbReference>
<dbReference type="PANTHER" id="PTHR45711:SF6">
    <property type="entry name" value="CHLORIDE CHANNEL PROTEIN"/>
    <property type="match status" value="1"/>
</dbReference>
<feature type="transmembrane region" description="Helical" evidence="8">
    <location>
        <begin position="155"/>
        <end position="178"/>
    </location>
</feature>
<dbReference type="InterPro" id="IPR014743">
    <property type="entry name" value="Cl-channel_core"/>
</dbReference>